<protein>
    <recommendedName>
        <fullName evidence="4">Heat induced stress protein YflT</fullName>
    </recommendedName>
</protein>
<dbReference type="RefSeq" id="WP_207364097.1">
    <property type="nucleotide sequence ID" value="NZ_JAFMYV010000003.1"/>
</dbReference>
<dbReference type="PANTHER" id="PTHR36109">
    <property type="entry name" value="MEMBRANE PROTEIN-RELATED"/>
    <property type="match status" value="1"/>
</dbReference>
<proteinExistence type="predicted"/>
<dbReference type="Proteomes" id="UP000664034">
    <property type="component" value="Unassembled WGS sequence"/>
</dbReference>
<comment type="caution">
    <text evidence="2">The sequence shown here is derived from an EMBL/GenBank/DDBJ whole genome shotgun (WGS) entry which is preliminary data.</text>
</comment>
<feature type="transmembrane region" description="Helical" evidence="1">
    <location>
        <begin position="86"/>
        <end position="106"/>
    </location>
</feature>
<evidence type="ECO:0000313" key="2">
    <source>
        <dbReference type="EMBL" id="MBO0936540.1"/>
    </source>
</evidence>
<dbReference type="PANTHER" id="PTHR36109:SF2">
    <property type="entry name" value="MEMBRANE PROTEIN"/>
    <property type="match status" value="1"/>
</dbReference>
<dbReference type="EMBL" id="JAFMYV010000003">
    <property type="protein sequence ID" value="MBO0936540.1"/>
    <property type="molecule type" value="Genomic_DNA"/>
</dbReference>
<gene>
    <name evidence="2" type="ORF">J2I47_08300</name>
</gene>
<keyword evidence="1" id="KW-0472">Membrane</keyword>
<dbReference type="AlphaFoldDB" id="A0A939GGU1"/>
<evidence type="ECO:0000256" key="1">
    <source>
        <dbReference type="SAM" id="Phobius"/>
    </source>
</evidence>
<reference evidence="2" key="1">
    <citation type="submission" date="2021-03" db="EMBL/GenBank/DDBJ databases">
        <title>Fibrella sp. HMF5335 genome sequencing and assembly.</title>
        <authorList>
            <person name="Kang H."/>
            <person name="Kim H."/>
            <person name="Bae S."/>
            <person name="Joh K."/>
        </authorList>
    </citation>
    <scope>NUCLEOTIDE SEQUENCE</scope>
    <source>
        <strain evidence="2">HMF5335</strain>
    </source>
</reference>
<keyword evidence="3" id="KW-1185">Reference proteome</keyword>
<sequence>MTSNPNNTDTGMYGSSSTRQMTAIFNDRDDAEKAYDSLLAHGFSKEDVNLVMSDDTRKQHFEHADSTHADSALTDKAMEDAGKGSAIGGTIGAVAAAIAAIGSNLVLPGLGLVVAGPLAAALAGAGAGGLAGGLVGALVGSGIPEETARAYEEGLKGGGIVVGVHPRNQADEQYLTQQGFH</sequence>
<name>A0A939GGU1_9BACT</name>
<accession>A0A939GGU1</accession>
<dbReference type="InterPro" id="IPR052948">
    <property type="entry name" value="Low_temp-induced_all0457"/>
</dbReference>
<feature type="transmembrane region" description="Helical" evidence="1">
    <location>
        <begin position="118"/>
        <end position="139"/>
    </location>
</feature>
<evidence type="ECO:0000313" key="3">
    <source>
        <dbReference type="Proteomes" id="UP000664034"/>
    </source>
</evidence>
<evidence type="ECO:0008006" key="4">
    <source>
        <dbReference type="Google" id="ProtNLM"/>
    </source>
</evidence>
<keyword evidence="1" id="KW-0812">Transmembrane</keyword>
<keyword evidence="1" id="KW-1133">Transmembrane helix</keyword>
<organism evidence="2 3">
    <name type="scientific">Fibrella rubiginis</name>
    <dbReference type="NCBI Taxonomy" id="2817060"/>
    <lineage>
        <taxon>Bacteria</taxon>
        <taxon>Pseudomonadati</taxon>
        <taxon>Bacteroidota</taxon>
        <taxon>Cytophagia</taxon>
        <taxon>Cytophagales</taxon>
        <taxon>Spirosomataceae</taxon>
        <taxon>Fibrella</taxon>
    </lineage>
</organism>